<dbReference type="HOGENOM" id="CLU_109437_0_0_1"/>
<protein>
    <submittedName>
        <fullName evidence="2">Putative candidate secreted effector protein</fullName>
    </submittedName>
</protein>
<name>N1JJA8_BLUG1</name>
<dbReference type="Proteomes" id="UP000015441">
    <property type="component" value="Unassembled WGS sequence"/>
</dbReference>
<organism evidence="2 3">
    <name type="scientific">Blumeria graminis f. sp. hordei (strain DH14)</name>
    <name type="common">Barley powdery mildew</name>
    <name type="synonym">Oidium monilioides f. sp. hordei</name>
    <dbReference type="NCBI Taxonomy" id="546991"/>
    <lineage>
        <taxon>Eukaryota</taxon>
        <taxon>Fungi</taxon>
        <taxon>Dikarya</taxon>
        <taxon>Ascomycota</taxon>
        <taxon>Pezizomycotina</taxon>
        <taxon>Leotiomycetes</taxon>
        <taxon>Erysiphales</taxon>
        <taxon>Erysiphaceae</taxon>
        <taxon>Blumeria</taxon>
        <taxon>Blumeria hordei</taxon>
    </lineage>
</organism>
<evidence type="ECO:0000313" key="3">
    <source>
        <dbReference type="Proteomes" id="UP000015441"/>
    </source>
</evidence>
<dbReference type="EMBL" id="CAUH01008955">
    <property type="protein sequence ID" value="CCU83243.1"/>
    <property type="molecule type" value="Genomic_DNA"/>
</dbReference>
<comment type="caution">
    <text evidence="2">The sequence shown here is derived from an EMBL/GenBank/DDBJ whole genome shotgun (WGS) entry which is preliminary data.</text>
</comment>
<feature type="compositionally biased region" description="Polar residues" evidence="1">
    <location>
        <begin position="100"/>
        <end position="110"/>
    </location>
</feature>
<feature type="region of interest" description="Disordered" evidence="1">
    <location>
        <begin position="1"/>
        <end position="22"/>
    </location>
</feature>
<accession>N1JJA8</accession>
<feature type="region of interest" description="Disordered" evidence="1">
    <location>
        <begin position="86"/>
        <end position="130"/>
    </location>
</feature>
<reference evidence="2 3" key="1">
    <citation type="journal article" date="2010" name="Science">
        <title>Genome expansion and gene loss in powdery mildew fungi reveal tradeoffs in extreme parasitism.</title>
        <authorList>
            <person name="Spanu P.D."/>
            <person name="Abbott J.C."/>
            <person name="Amselem J."/>
            <person name="Burgis T.A."/>
            <person name="Soanes D.M."/>
            <person name="Stueber K."/>
            <person name="Ver Loren van Themaat E."/>
            <person name="Brown J.K.M."/>
            <person name="Butcher S.A."/>
            <person name="Gurr S.J."/>
            <person name="Lebrun M.-H."/>
            <person name="Ridout C.J."/>
            <person name="Schulze-Lefert P."/>
            <person name="Talbot N.J."/>
            <person name="Ahmadinejad N."/>
            <person name="Ametz C."/>
            <person name="Barton G.R."/>
            <person name="Benjdia M."/>
            <person name="Bidzinski P."/>
            <person name="Bindschedler L.V."/>
            <person name="Both M."/>
            <person name="Brewer M.T."/>
            <person name="Cadle-Davidson L."/>
            <person name="Cadle-Davidson M.M."/>
            <person name="Collemare J."/>
            <person name="Cramer R."/>
            <person name="Frenkel O."/>
            <person name="Godfrey D."/>
            <person name="Harriman J."/>
            <person name="Hoede C."/>
            <person name="King B.C."/>
            <person name="Klages S."/>
            <person name="Kleemann J."/>
            <person name="Knoll D."/>
            <person name="Koti P.S."/>
            <person name="Kreplak J."/>
            <person name="Lopez-Ruiz F.J."/>
            <person name="Lu X."/>
            <person name="Maekawa T."/>
            <person name="Mahanil S."/>
            <person name="Micali C."/>
            <person name="Milgroom M.G."/>
            <person name="Montana G."/>
            <person name="Noir S."/>
            <person name="O'Connell R.J."/>
            <person name="Oberhaensli S."/>
            <person name="Parlange F."/>
            <person name="Pedersen C."/>
            <person name="Quesneville H."/>
            <person name="Reinhardt R."/>
            <person name="Rott M."/>
            <person name="Sacristan S."/>
            <person name="Schmidt S.M."/>
            <person name="Schoen M."/>
            <person name="Skamnioti P."/>
            <person name="Sommer H."/>
            <person name="Stephens A."/>
            <person name="Takahara H."/>
            <person name="Thordal-Christensen H."/>
            <person name="Vigouroux M."/>
            <person name="Wessling R."/>
            <person name="Wicker T."/>
            <person name="Panstruga R."/>
        </authorList>
    </citation>
    <scope>NUCLEOTIDE SEQUENCE [LARGE SCALE GENOMIC DNA]</scope>
    <source>
        <strain evidence="2">DH14</strain>
    </source>
</reference>
<keyword evidence="3" id="KW-1185">Reference proteome</keyword>
<proteinExistence type="predicted"/>
<dbReference type="InParanoid" id="N1JJA8"/>
<evidence type="ECO:0000313" key="2">
    <source>
        <dbReference type="EMBL" id="CCU83243.1"/>
    </source>
</evidence>
<evidence type="ECO:0000256" key="1">
    <source>
        <dbReference type="SAM" id="MobiDB-lite"/>
    </source>
</evidence>
<dbReference type="AlphaFoldDB" id="N1JJA8"/>
<gene>
    <name evidence="2" type="ORF">BGHDH14_bghG008956000001001</name>
</gene>
<sequence>MPACIPKKTRFAPGAKSQRSGTLKEEVLDLKYLQGLLGSVERGIKHEKRRVRELSEDNIKLLNHMTASRRDGNELYDTLVELKRELHNERQRTTRRRQNADMSSVPQPMGQNDGGFQGLQGNYWSTYPPPHGDRMYNPTPYGQAGHNYMDPRRFMNPTPSYHPMAHGNGCHFQRPSPPPPPPPQYYPPNQYIPQQLNSRCMGIPCPQQHSGWTGVPQYGY</sequence>